<dbReference type="Gene3D" id="3.30.870.10">
    <property type="entry name" value="Endonuclease Chain A"/>
    <property type="match status" value="2"/>
</dbReference>
<evidence type="ECO:0000256" key="6">
    <source>
        <dbReference type="HAMAP-Rule" id="MF_00347"/>
    </source>
</evidence>
<evidence type="ECO:0000256" key="5">
    <source>
        <dbReference type="ARBA" id="ARBA00022840"/>
    </source>
</evidence>
<keyword evidence="5 6" id="KW-0067">ATP-binding</keyword>
<dbReference type="SUPFAM" id="SSF56024">
    <property type="entry name" value="Phospholipase D/nuclease"/>
    <property type="match status" value="2"/>
</dbReference>
<feature type="active site" description="Phosphohistidine intermediate" evidence="6">
    <location>
        <position position="439"/>
    </location>
</feature>
<dbReference type="InterPro" id="IPR036832">
    <property type="entry name" value="PPK_N_dom_sf"/>
</dbReference>
<evidence type="ECO:0000259" key="11">
    <source>
        <dbReference type="Pfam" id="PF17941"/>
    </source>
</evidence>
<dbReference type="GO" id="GO:0009358">
    <property type="term" value="C:polyphosphate kinase complex"/>
    <property type="evidence" value="ECO:0007669"/>
    <property type="project" value="InterPro"/>
</dbReference>
<evidence type="ECO:0000256" key="2">
    <source>
        <dbReference type="ARBA" id="ARBA00022679"/>
    </source>
</evidence>
<dbReference type="Gene3D" id="1.20.58.310">
    <property type="entry name" value="Polyphosphate kinase N-terminal domain"/>
    <property type="match status" value="1"/>
</dbReference>
<dbReference type="PANTHER" id="PTHR30218:SF0">
    <property type="entry name" value="POLYPHOSPHATE KINASE"/>
    <property type="match status" value="1"/>
</dbReference>
<dbReference type="InterPro" id="IPR025198">
    <property type="entry name" value="PPK_N_dom"/>
</dbReference>
<dbReference type="GO" id="GO:0005524">
    <property type="term" value="F:ATP binding"/>
    <property type="evidence" value="ECO:0007669"/>
    <property type="project" value="UniProtKB-KW"/>
</dbReference>
<protein>
    <recommendedName>
        <fullName evidence="6 7">Polyphosphate kinase</fullName>
        <ecNumber evidence="6 7">2.7.4.1</ecNumber>
    </recommendedName>
    <alternativeName>
        <fullName evidence="6">ATP-polyphosphate phosphotransferase</fullName>
    </alternativeName>
    <alternativeName>
        <fullName evidence="6">Polyphosphoric acid kinase</fullName>
    </alternativeName>
</protein>
<dbReference type="SUPFAM" id="SSF143724">
    <property type="entry name" value="PHP14-like"/>
    <property type="match status" value="1"/>
</dbReference>
<keyword evidence="1 6" id="KW-0597">Phosphoprotein</keyword>
<feature type="binding site" evidence="6">
    <location>
        <position position="472"/>
    </location>
    <ligand>
        <name>ATP</name>
        <dbReference type="ChEBI" id="CHEBI:30616"/>
    </ligand>
</feature>
<evidence type="ECO:0000256" key="3">
    <source>
        <dbReference type="ARBA" id="ARBA00022741"/>
    </source>
</evidence>
<dbReference type="NCBIfam" id="NF003917">
    <property type="entry name" value="PRK05443.1-1"/>
    <property type="match status" value="1"/>
</dbReference>
<dbReference type="InterPro" id="IPR041108">
    <property type="entry name" value="PP_kinase_C_1"/>
</dbReference>
<dbReference type="Gene3D" id="3.30.1840.10">
    <property type="entry name" value="Polyphosphate kinase middle domain"/>
    <property type="match status" value="1"/>
</dbReference>
<keyword evidence="13" id="KW-1185">Reference proteome</keyword>
<evidence type="ECO:0000256" key="7">
    <source>
        <dbReference type="RuleBase" id="RU003800"/>
    </source>
</evidence>
<dbReference type="CDD" id="cd09168">
    <property type="entry name" value="PLDc_PaPPK1_C2_like"/>
    <property type="match status" value="1"/>
</dbReference>
<evidence type="ECO:0000313" key="12">
    <source>
        <dbReference type="EMBL" id="STX27723.1"/>
    </source>
</evidence>
<feature type="domain" description="Polyphosphate kinase C-terminal" evidence="10">
    <location>
        <begin position="508"/>
        <end position="673"/>
    </location>
</feature>
<evidence type="ECO:0000259" key="8">
    <source>
        <dbReference type="Pfam" id="PF02503"/>
    </source>
</evidence>
<comment type="catalytic activity">
    <reaction evidence="6 7">
        <text>[phosphate](n) + ATP = [phosphate](n+1) + ADP</text>
        <dbReference type="Rhea" id="RHEA:19573"/>
        <dbReference type="Rhea" id="RHEA-COMP:9859"/>
        <dbReference type="Rhea" id="RHEA-COMP:14280"/>
        <dbReference type="ChEBI" id="CHEBI:16838"/>
        <dbReference type="ChEBI" id="CHEBI:30616"/>
        <dbReference type="ChEBI" id="CHEBI:456216"/>
        <dbReference type="EC" id="2.7.4.1"/>
    </reaction>
</comment>
<feature type="binding site" evidence="6">
    <location>
        <position position="409"/>
    </location>
    <ligand>
        <name>Mg(2+)</name>
        <dbReference type="ChEBI" id="CHEBI:18420"/>
    </ligand>
</feature>
<feature type="binding site" evidence="6">
    <location>
        <position position="596"/>
    </location>
    <ligand>
        <name>ATP</name>
        <dbReference type="ChEBI" id="CHEBI:30616"/>
    </ligand>
</feature>
<keyword evidence="2 6" id="KW-0808">Transferase</keyword>
<dbReference type="InterPro" id="IPR025200">
    <property type="entry name" value="PPK_C_dom2"/>
</dbReference>
<evidence type="ECO:0000256" key="1">
    <source>
        <dbReference type="ARBA" id="ARBA00022553"/>
    </source>
</evidence>
<evidence type="ECO:0000256" key="4">
    <source>
        <dbReference type="ARBA" id="ARBA00022777"/>
    </source>
</evidence>
<proteinExistence type="inferred from homology"/>
<comment type="cofactor">
    <cofactor evidence="6">
        <name>Mg(2+)</name>
        <dbReference type="ChEBI" id="CHEBI:18420"/>
    </cofactor>
</comment>
<dbReference type="HAMAP" id="MF_00347">
    <property type="entry name" value="Polyphosphate_kinase"/>
    <property type="match status" value="1"/>
</dbReference>
<accession>A0A378HYE9</accession>
<dbReference type="NCBIfam" id="TIGR03705">
    <property type="entry name" value="poly_P_kin"/>
    <property type="match status" value="1"/>
</dbReference>
<evidence type="ECO:0000259" key="9">
    <source>
        <dbReference type="Pfam" id="PF13089"/>
    </source>
</evidence>
<dbReference type="EC" id="2.7.4.1" evidence="6 7"/>
<gene>
    <name evidence="6 12" type="primary">ppk</name>
    <name evidence="12" type="ORF">NCTC13315_00230</name>
</gene>
<dbReference type="Pfam" id="PF13090">
    <property type="entry name" value="PP_kinase_C"/>
    <property type="match status" value="1"/>
</dbReference>
<evidence type="ECO:0000259" key="10">
    <source>
        <dbReference type="Pfam" id="PF13090"/>
    </source>
</evidence>
<feature type="binding site" evidence="6">
    <location>
        <position position="49"/>
    </location>
    <ligand>
        <name>ATP</name>
        <dbReference type="ChEBI" id="CHEBI:30616"/>
    </ligand>
</feature>
<sequence length="687" mass="79329">MTDAIENPDYFINREFTALAFNARVLQLAKDERIPLLERMRFLCICSGNLDEFFEIRMSSLKEKLALSSPKFIDGIRAGDLFSQLSKQAHAITDEIYSTFNKQLLPALRQERIYFLSVDEWSEDIYLWARHYFKNEILPVVSPIALDLAHPFPRLFNKSLNFIISLRGKDAFDRNIDYAVIHAPRSLPRTISLPSELCTDGGNYFVYLSSIIQTYVHRLFPGMEINGCYPFRLTRNSDLFLREEEIEDLAVAVQRELFSRHYGHVVRLEIDKHCPQKIVDFLLQKHHLHHEDAYYCDGPVNLQRYYTAINRMNRPDLLYPTFRAQYPPVITSKRHLFNVLDEKDILLHHPYQSYDVVIDFVRQAAADPNVLAIKQTLYRTHSGSEMVTALVEAARSGKEVTTVVELRARFDEESNLKLANRLHEAGVLVLYGVVGYKTHAKMTLVVRRTHGKLKQYAHLGTGNYHEQTSKLYTDFGLLTSDANITADIQIIFQQLTGLGRTVKLKALCHSPFTLQKDLLNHIEECVAAAKAGKESEINIKVNGLTDKILIKALYQASQAGVKINLIVRSLCCLKPGIPGISENIRVISILGRFLEHHRIYHFLTSDNEYVYCSSADLMERNLYNRIEILFPILDEENRKRVKNEIFKNYFKDNKWAWEMQADGTYKMLKNGQHSAQEKLLQLYTQIT</sequence>
<dbReference type="Pfam" id="PF02503">
    <property type="entry name" value="PP_kinase"/>
    <property type="match status" value="1"/>
</dbReference>
<dbReference type="AlphaFoldDB" id="A0A378HYE9"/>
<dbReference type="Pfam" id="PF17941">
    <property type="entry name" value="PP_kinase_C_1"/>
    <property type="match status" value="1"/>
</dbReference>
<keyword evidence="4 6" id="KW-0418">Kinase</keyword>
<dbReference type="PANTHER" id="PTHR30218">
    <property type="entry name" value="POLYPHOSPHATE KINASE"/>
    <property type="match status" value="1"/>
</dbReference>
<feature type="domain" description="Polyphosphate kinase middle" evidence="8">
    <location>
        <begin position="128"/>
        <end position="305"/>
    </location>
</feature>
<dbReference type="PIRSF" id="PIRSF015589">
    <property type="entry name" value="PP_kinase"/>
    <property type="match status" value="1"/>
</dbReference>
<keyword evidence="6" id="KW-0479">Metal-binding</keyword>
<dbReference type="SUPFAM" id="SSF140356">
    <property type="entry name" value="PPK N-terminal domain-like"/>
    <property type="match status" value="1"/>
</dbReference>
<dbReference type="EMBL" id="UGNV01000001">
    <property type="protein sequence ID" value="STX27723.1"/>
    <property type="molecule type" value="Genomic_DNA"/>
</dbReference>
<evidence type="ECO:0000313" key="13">
    <source>
        <dbReference type="Proteomes" id="UP000254968"/>
    </source>
</evidence>
<dbReference type="InterPro" id="IPR036830">
    <property type="entry name" value="PP_kinase_middle_dom_sf"/>
</dbReference>
<comment type="function">
    <text evidence="6 7">Catalyzes the reversible transfer of the terminal phosphate of ATP to form a long-chain polyphosphate (polyP).</text>
</comment>
<reference evidence="12 13" key="1">
    <citation type="submission" date="2018-06" db="EMBL/GenBank/DDBJ databases">
        <authorList>
            <consortium name="Pathogen Informatics"/>
            <person name="Doyle S."/>
        </authorList>
    </citation>
    <scope>NUCLEOTIDE SEQUENCE [LARGE SCALE GENOMIC DNA]</scope>
    <source>
        <strain evidence="12 13">NCTC13315</strain>
    </source>
</reference>
<feature type="domain" description="Polyphosphate kinase C-terminal" evidence="11">
    <location>
        <begin position="336"/>
        <end position="498"/>
    </location>
</feature>
<keyword evidence="3 6" id="KW-0547">Nucleotide-binding</keyword>
<organism evidence="12 13">
    <name type="scientific">Legionella beliardensis</name>
    <dbReference type="NCBI Taxonomy" id="91822"/>
    <lineage>
        <taxon>Bacteria</taxon>
        <taxon>Pseudomonadati</taxon>
        <taxon>Pseudomonadota</taxon>
        <taxon>Gammaproteobacteria</taxon>
        <taxon>Legionellales</taxon>
        <taxon>Legionellaceae</taxon>
        <taxon>Legionella</taxon>
    </lineage>
</organism>
<dbReference type="InterPro" id="IPR024953">
    <property type="entry name" value="PP_kinase_middle"/>
</dbReference>
<dbReference type="Proteomes" id="UP000254968">
    <property type="component" value="Unassembled WGS sequence"/>
</dbReference>
<dbReference type="GO" id="GO:0006799">
    <property type="term" value="P:polyphosphate biosynthetic process"/>
    <property type="evidence" value="ECO:0007669"/>
    <property type="project" value="UniProtKB-UniRule"/>
</dbReference>
<dbReference type="GO" id="GO:0008976">
    <property type="term" value="F:polyphosphate kinase activity"/>
    <property type="evidence" value="ECO:0007669"/>
    <property type="project" value="UniProtKB-UniRule"/>
</dbReference>
<dbReference type="GO" id="GO:0046872">
    <property type="term" value="F:metal ion binding"/>
    <property type="evidence" value="ECO:0007669"/>
    <property type="project" value="UniProtKB-KW"/>
</dbReference>
<feature type="domain" description="Polyphosphate kinase N-terminal" evidence="9">
    <location>
        <begin position="11"/>
        <end position="115"/>
    </location>
</feature>
<dbReference type="OrthoDB" id="9761456at2"/>
<comment type="similarity">
    <text evidence="6 7">Belongs to the polyphosphate kinase 1 (PPK1) family.</text>
</comment>
<dbReference type="NCBIfam" id="NF003918">
    <property type="entry name" value="PRK05443.1-2"/>
    <property type="match status" value="1"/>
</dbReference>
<feature type="binding site" evidence="6">
    <location>
        <position position="568"/>
    </location>
    <ligand>
        <name>ATP</name>
        <dbReference type="ChEBI" id="CHEBI:30616"/>
    </ligand>
</feature>
<dbReference type="RefSeq" id="WP_115301518.1">
    <property type="nucleotide sequence ID" value="NZ_CAAAHO010000003.1"/>
</dbReference>
<dbReference type="NCBIfam" id="NF003921">
    <property type="entry name" value="PRK05443.2-2"/>
    <property type="match status" value="1"/>
</dbReference>
<name>A0A378HYE9_9GAMM</name>
<comment type="PTM">
    <text evidence="6 7">An intermediate of this reaction is the autophosphorylated ppk in which a phosphate is covalently linked to a histidine residue through a N-P bond.</text>
</comment>
<feature type="binding site" evidence="6">
    <location>
        <position position="379"/>
    </location>
    <ligand>
        <name>Mg(2+)</name>
        <dbReference type="ChEBI" id="CHEBI:18420"/>
    </ligand>
</feature>
<dbReference type="InterPro" id="IPR003414">
    <property type="entry name" value="PP_kinase"/>
</dbReference>
<dbReference type="Pfam" id="PF13089">
    <property type="entry name" value="PP_kinase_N"/>
    <property type="match status" value="1"/>
</dbReference>
<keyword evidence="6" id="KW-0460">Magnesium</keyword>